<dbReference type="InterPro" id="IPR027417">
    <property type="entry name" value="P-loop_NTPase"/>
</dbReference>
<evidence type="ECO:0000313" key="2">
    <source>
        <dbReference type="Proteomes" id="UP001515641"/>
    </source>
</evidence>
<dbReference type="Gene3D" id="3.40.50.300">
    <property type="entry name" value="P-loop containing nucleotide triphosphate hydrolases"/>
    <property type="match status" value="1"/>
</dbReference>
<organism evidence="1 2">
    <name type="scientific">Chromobacterium fluminis</name>
    <dbReference type="NCBI Taxonomy" id="3044269"/>
    <lineage>
        <taxon>Bacteria</taxon>
        <taxon>Pseudomonadati</taxon>
        <taxon>Pseudomonadota</taxon>
        <taxon>Betaproteobacteria</taxon>
        <taxon>Neisseriales</taxon>
        <taxon>Chromobacteriaceae</taxon>
        <taxon>Chromobacterium</taxon>
    </lineage>
</organism>
<dbReference type="Proteomes" id="UP001515641">
    <property type="component" value="Unassembled WGS sequence"/>
</dbReference>
<evidence type="ECO:0000313" key="1">
    <source>
        <dbReference type="EMBL" id="NHR07629.1"/>
    </source>
</evidence>
<proteinExistence type="predicted"/>
<protein>
    <submittedName>
        <fullName evidence="1">ATP-binding protein</fullName>
    </submittedName>
</protein>
<sequence>MPQLPNLLALCGAAGAGKSTIAAELVERHGYTVIKFAGPLKSMMRALGLSEDEIEGRLKEVPCELLGGATPRHAMQTLGTEWGRQLIHADLWVSAWRRAVQRVLAAGGRVVVDDCRFINELGAVLEMNGAVVRLERAGSGTACVHSSETSLSGIELPTVTNDAAPALVAARVLSVKRWGVPGGAK</sequence>
<name>A0ABX0L743_9NEIS</name>
<dbReference type="EMBL" id="JAAOMA010000038">
    <property type="protein sequence ID" value="NHR07629.1"/>
    <property type="molecule type" value="Genomic_DNA"/>
</dbReference>
<keyword evidence="2" id="KW-1185">Reference proteome</keyword>
<comment type="caution">
    <text evidence="1">The sequence shown here is derived from an EMBL/GenBank/DDBJ whole genome shotgun (WGS) entry which is preliminary data.</text>
</comment>
<dbReference type="RefSeq" id="WP_166453401.1">
    <property type="nucleotide sequence ID" value="NZ_JAAOMA010000038.1"/>
</dbReference>
<keyword evidence="1" id="KW-0067">ATP-binding</keyword>
<dbReference type="GO" id="GO:0005524">
    <property type="term" value="F:ATP binding"/>
    <property type="evidence" value="ECO:0007669"/>
    <property type="project" value="UniProtKB-KW"/>
</dbReference>
<gene>
    <name evidence="1" type="ORF">HA052_20790</name>
</gene>
<reference evidence="1 2" key="1">
    <citation type="submission" date="2020-03" db="EMBL/GenBank/DDBJ databases">
        <title>Draft genome sequence of environmentally isolated cultures.</title>
        <authorList>
            <person name="Wilson H.S."/>
            <person name="De Leon M.E."/>
        </authorList>
    </citation>
    <scope>NUCLEOTIDE SEQUENCE [LARGE SCALE GENOMIC DNA]</scope>
    <source>
        <strain evidence="1 2">HSC-31F16</strain>
    </source>
</reference>
<keyword evidence="1" id="KW-0547">Nucleotide-binding</keyword>
<dbReference type="SUPFAM" id="SSF52540">
    <property type="entry name" value="P-loop containing nucleoside triphosphate hydrolases"/>
    <property type="match status" value="1"/>
</dbReference>
<accession>A0ABX0L743</accession>